<dbReference type="AlphaFoldDB" id="A0A242N7M4"/>
<proteinExistence type="predicted"/>
<sequence>MVVPVQSEYWTGDVCAREIRHCLEPCVERLAGHVPRGAGIRVETGELQLPVLLRRAASHSALADRSGGYRRRRSRPAFLRYCVAVVVANELLPVDRERGLRLLRYLPGHRCGNRRRPCAIHEDPHLQDLCRRFPGPRYRQFRRAVRRADGDRGGADRRAIPFH</sequence>
<comment type="caution">
    <text evidence="1">The sequence shown here is derived from an EMBL/GenBank/DDBJ whole genome shotgun (WGS) entry which is preliminary data.</text>
</comment>
<dbReference type="EMBL" id="NBTZ01000007">
    <property type="protein sequence ID" value="OTP79689.1"/>
    <property type="molecule type" value="Genomic_DNA"/>
</dbReference>
<evidence type="ECO:0000313" key="1">
    <source>
        <dbReference type="EMBL" id="OTP79689.1"/>
    </source>
</evidence>
<dbReference type="Proteomes" id="UP000195221">
    <property type="component" value="Unassembled WGS sequence"/>
</dbReference>
<organism evidence="1 2">
    <name type="scientific">Caballeronia sordidicola</name>
    <name type="common">Burkholderia sordidicola</name>
    <dbReference type="NCBI Taxonomy" id="196367"/>
    <lineage>
        <taxon>Bacteria</taxon>
        <taxon>Pseudomonadati</taxon>
        <taxon>Pseudomonadota</taxon>
        <taxon>Betaproteobacteria</taxon>
        <taxon>Burkholderiales</taxon>
        <taxon>Burkholderiaceae</taxon>
        <taxon>Caballeronia</taxon>
    </lineage>
</organism>
<evidence type="ECO:0000313" key="2">
    <source>
        <dbReference type="Proteomes" id="UP000195221"/>
    </source>
</evidence>
<accession>A0A242N7M4</accession>
<protein>
    <submittedName>
        <fullName evidence="1">Glycerol-3-phosphate ABC transporter, permease protein UgpE</fullName>
    </submittedName>
</protein>
<gene>
    <name evidence="1" type="ORF">PAMC26577_00170</name>
</gene>
<reference evidence="1 2" key="1">
    <citation type="submission" date="2017-03" db="EMBL/GenBank/DDBJ databases">
        <title>Genome analysis of strain PAMC 26577.</title>
        <authorList>
            <person name="Oh H.-M."/>
            <person name="Yang J.-A."/>
        </authorList>
    </citation>
    <scope>NUCLEOTIDE SEQUENCE [LARGE SCALE GENOMIC DNA]</scope>
    <source>
        <strain evidence="1 2">PAMC 26577</strain>
    </source>
</reference>
<name>A0A242N7M4_CABSO</name>